<evidence type="ECO:0000256" key="9">
    <source>
        <dbReference type="PROSITE-ProRule" id="PRU00555"/>
    </source>
</evidence>
<feature type="signal peptide" evidence="10">
    <location>
        <begin position="1"/>
        <end position="17"/>
    </location>
</feature>
<dbReference type="SMART" id="SM00022">
    <property type="entry name" value="PLAc"/>
    <property type="match status" value="1"/>
</dbReference>
<proteinExistence type="inferred from homology"/>
<keyword evidence="5 9" id="KW-0442">Lipid degradation</keyword>
<dbReference type="Proteomes" id="UP000813444">
    <property type="component" value="Unassembled WGS sequence"/>
</dbReference>
<sequence length="652" mass="70416">MKSREILLLLGAAAAHADPVSKRYNPDYTGELAIRALPNSPSGGYAPEIVDCPSRRPRIRLADGLSDAESAWVEKRRNNTIDPMREFLIKANISGFNAGSYIDRAQDNATALPNIAIAVSGGGYRALMNGAGFLSAADSRNGDNYTIGGLLQSATYLAGLSGGGWLVGSMFANNFTTIPDLQAGSPDSPVWRFDRSIFVGPQESGIGILNTADYWSTIVDEVGDKADGWETSITDYWGRALSFQLVNASDGGPAYTFSSIADTGNFQDGQTPFPILVSDGRAPGQKIISTNATVYEFNPFELGTWDPTVYEFAPLQFLASNFSNGSVSSNGDCVRGFDQIGFVMGTSSSLFNSIFLANLTASDSDVPSVIRNALVDVLNRWNAENNDVAQYAPNPFRGWNPNNDDDGVDDQSELYLVDGGEDLQNIPLHPLIQPYRGVDIIFAVDSSADTTTNWPNGTAMRASYDRSGTGIGNSTLFPPVPSAETFINLRLNQRPTLFGCDANNFTLTGNQMVPPLIFYIPNAPYTTHSNVSTFDPSYSIAERNAIIENGFNGATQGNDTVDSEWSMCVACAILSRSWWKAGEDPPEACNNCFDRYCWNGTTDDSSVGKYEPNYIIGETFDVEGEQNLGNTPEIGLSTVLALSLCVMIYLGL</sequence>
<dbReference type="FunFam" id="3.40.1090.10:FF:000010">
    <property type="entry name" value="Lysophospholipase"/>
    <property type="match status" value="1"/>
</dbReference>
<dbReference type="AlphaFoldDB" id="A0A8K0WSF0"/>
<comment type="catalytic activity">
    <reaction evidence="8 10">
        <text>a 1-acyl-sn-glycero-3-phosphocholine + H2O = sn-glycerol 3-phosphocholine + a fatty acid + H(+)</text>
        <dbReference type="Rhea" id="RHEA:15177"/>
        <dbReference type="ChEBI" id="CHEBI:15377"/>
        <dbReference type="ChEBI" id="CHEBI:15378"/>
        <dbReference type="ChEBI" id="CHEBI:16870"/>
        <dbReference type="ChEBI" id="CHEBI:28868"/>
        <dbReference type="ChEBI" id="CHEBI:58168"/>
        <dbReference type="EC" id="3.1.1.5"/>
    </reaction>
</comment>
<dbReference type="OrthoDB" id="4084751at2759"/>
<evidence type="ECO:0000313" key="13">
    <source>
        <dbReference type="Proteomes" id="UP000813444"/>
    </source>
</evidence>
<evidence type="ECO:0000256" key="3">
    <source>
        <dbReference type="ARBA" id="ARBA00022729"/>
    </source>
</evidence>
<dbReference type="PANTHER" id="PTHR10728:SF33">
    <property type="entry name" value="LYSOPHOSPHOLIPASE 1-RELATED"/>
    <property type="match status" value="1"/>
</dbReference>
<comment type="similarity">
    <text evidence="1 10">Belongs to the lysophospholipase family.</text>
</comment>
<keyword evidence="7" id="KW-0325">Glycoprotein</keyword>
<dbReference type="GO" id="GO:0005783">
    <property type="term" value="C:endoplasmic reticulum"/>
    <property type="evidence" value="ECO:0007669"/>
    <property type="project" value="TreeGrafter"/>
</dbReference>
<dbReference type="GO" id="GO:0005829">
    <property type="term" value="C:cytosol"/>
    <property type="evidence" value="ECO:0007669"/>
    <property type="project" value="TreeGrafter"/>
</dbReference>
<protein>
    <recommendedName>
        <fullName evidence="2 10">Lysophospholipase</fullName>
        <ecNumber evidence="2 10">3.1.1.5</ecNumber>
    </recommendedName>
</protein>
<evidence type="ECO:0000256" key="5">
    <source>
        <dbReference type="ARBA" id="ARBA00022963"/>
    </source>
</evidence>
<organism evidence="12 13">
    <name type="scientific">Stachybotrys elegans</name>
    <dbReference type="NCBI Taxonomy" id="80388"/>
    <lineage>
        <taxon>Eukaryota</taxon>
        <taxon>Fungi</taxon>
        <taxon>Dikarya</taxon>
        <taxon>Ascomycota</taxon>
        <taxon>Pezizomycotina</taxon>
        <taxon>Sordariomycetes</taxon>
        <taxon>Hypocreomycetidae</taxon>
        <taxon>Hypocreales</taxon>
        <taxon>Stachybotryaceae</taxon>
        <taxon>Stachybotrys</taxon>
    </lineage>
</organism>
<gene>
    <name evidence="12" type="ORF">B0I35DRAFT_351530</name>
</gene>
<accession>A0A8K0WSF0</accession>
<evidence type="ECO:0000256" key="1">
    <source>
        <dbReference type="ARBA" id="ARBA00008780"/>
    </source>
</evidence>
<evidence type="ECO:0000259" key="11">
    <source>
        <dbReference type="PROSITE" id="PS51210"/>
    </source>
</evidence>
<dbReference type="GO" id="GO:0004622">
    <property type="term" value="F:phosphatidylcholine lysophospholipase activity"/>
    <property type="evidence" value="ECO:0007669"/>
    <property type="project" value="UniProtKB-EC"/>
</dbReference>
<dbReference type="PROSITE" id="PS51210">
    <property type="entry name" value="PLA2C"/>
    <property type="match status" value="1"/>
</dbReference>
<evidence type="ECO:0000256" key="8">
    <source>
        <dbReference type="ARBA" id="ARBA00049531"/>
    </source>
</evidence>
<evidence type="ECO:0000256" key="7">
    <source>
        <dbReference type="ARBA" id="ARBA00023180"/>
    </source>
</evidence>
<dbReference type="Gene3D" id="3.40.1090.10">
    <property type="entry name" value="Cytosolic phospholipase A2 catalytic domain"/>
    <property type="match status" value="1"/>
</dbReference>
<keyword evidence="6 9" id="KW-0443">Lipid metabolism</keyword>
<dbReference type="GO" id="GO:0004623">
    <property type="term" value="F:phospholipase A2 activity"/>
    <property type="evidence" value="ECO:0007669"/>
    <property type="project" value="TreeGrafter"/>
</dbReference>
<feature type="domain" description="PLA2c" evidence="11">
    <location>
        <begin position="51"/>
        <end position="603"/>
    </location>
</feature>
<evidence type="ECO:0000313" key="12">
    <source>
        <dbReference type="EMBL" id="KAH7320767.1"/>
    </source>
</evidence>
<dbReference type="EC" id="3.1.1.5" evidence="2 10"/>
<dbReference type="InterPro" id="IPR002642">
    <property type="entry name" value="LysoPLipase_cat_dom"/>
</dbReference>
<comment type="caution">
    <text evidence="12">The sequence shown here is derived from an EMBL/GenBank/DDBJ whole genome shotgun (WGS) entry which is preliminary data.</text>
</comment>
<name>A0A8K0WSF0_9HYPO</name>
<dbReference type="InterPro" id="IPR016035">
    <property type="entry name" value="Acyl_Trfase/lysoPLipase"/>
</dbReference>
<evidence type="ECO:0000256" key="2">
    <source>
        <dbReference type="ARBA" id="ARBA00013274"/>
    </source>
</evidence>
<dbReference type="EMBL" id="JAGPNK010000005">
    <property type="protein sequence ID" value="KAH7320767.1"/>
    <property type="molecule type" value="Genomic_DNA"/>
</dbReference>
<evidence type="ECO:0000256" key="6">
    <source>
        <dbReference type="ARBA" id="ARBA00023098"/>
    </source>
</evidence>
<dbReference type="GO" id="GO:0046475">
    <property type="term" value="P:glycerophospholipid catabolic process"/>
    <property type="evidence" value="ECO:0007669"/>
    <property type="project" value="TreeGrafter"/>
</dbReference>
<dbReference type="SUPFAM" id="SSF52151">
    <property type="entry name" value="FabD/lysophospholipase-like"/>
    <property type="match status" value="1"/>
</dbReference>
<reference evidence="12" key="1">
    <citation type="journal article" date="2021" name="Nat. Commun.">
        <title>Genetic determinants of endophytism in the Arabidopsis root mycobiome.</title>
        <authorList>
            <person name="Mesny F."/>
            <person name="Miyauchi S."/>
            <person name="Thiergart T."/>
            <person name="Pickel B."/>
            <person name="Atanasova L."/>
            <person name="Karlsson M."/>
            <person name="Huettel B."/>
            <person name="Barry K.W."/>
            <person name="Haridas S."/>
            <person name="Chen C."/>
            <person name="Bauer D."/>
            <person name="Andreopoulos W."/>
            <person name="Pangilinan J."/>
            <person name="LaButti K."/>
            <person name="Riley R."/>
            <person name="Lipzen A."/>
            <person name="Clum A."/>
            <person name="Drula E."/>
            <person name="Henrissat B."/>
            <person name="Kohler A."/>
            <person name="Grigoriev I.V."/>
            <person name="Martin F.M."/>
            <person name="Hacquard S."/>
        </authorList>
    </citation>
    <scope>NUCLEOTIDE SEQUENCE</scope>
    <source>
        <strain evidence="12">MPI-CAGE-CH-0235</strain>
    </source>
</reference>
<keyword evidence="3 10" id="KW-0732">Signal</keyword>
<dbReference type="Pfam" id="PF01735">
    <property type="entry name" value="PLA2_B"/>
    <property type="match status" value="1"/>
</dbReference>
<dbReference type="PANTHER" id="PTHR10728">
    <property type="entry name" value="CYTOSOLIC PHOSPHOLIPASE A2"/>
    <property type="match status" value="1"/>
</dbReference>
<keyword evidence="4 9" id="KW-0378">Hydrolase</keyword>
<evidence type="ECO:0000256" key="4">
    <source>
        <dbReference type="ARBA" id="ARBA00022801"/>
    </source>
</evidence>
<keyword evidence="13" id="KW-1185">Reference proteome</keyword>
<feature type="chain" id="PRO_5035487547" description="Lysophospholipase" evidence="10">
    <location>
        <begin position="18"/>
        <end position="652"/>
    </location>
</feature>
<evidence type="ECO:0000256" key="10">
    <source>
        <dbReference type="RuleBase" id="RU362103"/>
    </source>
</evidence>